<dbReference type="EMBL" id="BSUO01000001">
    <property type="protein sequence ID" value="GMA38996.1"/>
    <property type="molecule type" value="Genomic_DNA"/>
</dbReference>
<evidence type="ECO:0000313" key="2">
    <source>
        <dbReference type="Proteomes" id="UP001157126"/>
    </source>
</evidence>
<protein>
    <submittedName>
        <fullName evidence="1">Uncharacterized protein</fullName>
    </submittedName>
</protein>
<dbReference type="Proteomes" id="UP001157126">
    <property type="component" value="Unassembled WGS sequence"/>
</dbReference>
<gene>
    <name evidence="1" type="ORF">GCM10025883_10410</name>
</gene>
<evidence type="ECO:0000313" key="1">
    <source>
        <dbReference type="EMBL" id="GMA38996.1"/>
    </source>
</evidence>
<sequence>MALEIVERLHRASPDTGDDRTQVVLDDALDRLEARLARLAEDHR</sequence>
<reference evidence="2" key="1">
    <citation type="journal article" date="2019" name="Int. J. Syst. Evol. Microbiol.">
        <title>The Global Catalogue of Microorganisms (GCM) 10K type strain sequencing project: providing services to taxonomists for standard genome sequencing and annotation.</title>
        <authorList>
            <consortium name="The Broad Institute Genomics Platform"/>
            <consortium name="The Broad Institute Genome Sequencing Center for Infectious Disease"/>
            <person name="Wu L."/>
            <person name="Ma J."/>
        </authorList>
    </citation>
    <scope>NUCLEOTIDE SEQUENCE [LARGE SCALE GENOMIC DNA]</scope>
    <source>
        <strain evidence="2">NBRC 113072</strain>
    </source>
</reference>
<proteinExistence type="predicted"/>
<keyword evidence="2" id="KW-1185">Reference proteome</keyword>
<comment type="caution">
    <text evidence="1">The sequence shown here is derived from an EMBL/GenBank/DDBJ whole genome shotgun (WGS) entry which is preliminary data.</text>
</comment>
<accession>A0ABQ6IMN7</accession>
<name>A0ABQ6IMN7_9MICO</name>
<organism evidence="1 2">
    <name type="scientific">Mobilicoccus caccae</name>
    <dbReference type="NCBI Taxonomy" id="1859295"/>
    <lineage>
        <taxon>Bacteria</taxon>
        <taxon>Bacillati</taxon>
        <taxon>Actinomycetota</taxon>
        <taxon>Actinomycetes</taxon>
        <taxon>Micrococcales</taxon>
        <taxon>Dermatophilaceae</taxon>
        <taxon>Mobilicoccus</taxon>
    </lineage>
</organism>